<feature type="region of interest" description="Disordered" evidence="1">
    <location>
        <begin position="81"/>
        <end position="112"/>
    </location>
</feature>
<reference evidence="3 4" key="1">
    <citation type="submission" date="2018-09" db="EMBL/GenBank/DDBJ databases">
        <title>Genomic investigation of the strawberry pathogen Phytophthora fragariae indicates pathogenicity is determined by transcriptional variation in three key races.</title>
        <authorList>
            <person name="Adams T.M."/>
            <person name="Armitage A.D."/>
            <person name="Sobczyk M.K."/>
            <person name="Bates H.J."/>
            <person name="Dunwell J.M."/>
            <person name="Nellist C.F."/>
            <person name="Harrison R.J."/>
        </authorList>
    </citation>
    <scope>NUCLEOTIDE SEQUENCE [LARGE SCALE GENOMIC DNA]</scope>
    <source>
        <strain evidence="3 4">ONT-3</strain>
    </source>
</reference>
<dbReference type="Proteomes" id="UP000488956">
    <property type="component" value="Unassembled WGS sequence"/>
</dbReference>
<comment type="caution">
    <text evidence="3">The sequence shown here is derived from an EMBL/GenBank/DDBJ whole genome shotgun (WGS) entry which is preliminary data.</text>
</comment>
<feature type="signal peptide" evidence="2">
    <location>
        <begin position="1"/>
        <end position="21"/>
    </location>
</feature>
<dbReference type="EMBL" id="QXFX01000360">
    <property type="protein sequence ID" value="KAE9118750.1"/>
    <property type="molecule type" value="Genomic_DNA"/>
</dbReference>
<feature type="chain" id="PRO_5026172697" description="RxLR effector protein" evidence="2">
    <location>
        <begin position="22"/>
        <end position="209"/>
    </location>
</feature>
<protein>
    <recommendedName>
        <fullName evidence="5">RxLR effector protein</fullName>
    </recommendedName>
</protein>
<feature type="region of interest" description="Disordered" evidence="1">
    <location>
        <begin position="33"/>
        <end position="55"/>
    </location>
</feature>
<evidence type="ECO:0000256" key="1">
    <source>
        <dbReference type="SAM" id="MobiDB-lite"/>
    </source>
</evidence>
<accession>A0A6G0LFG6</accession>
<evidence type="ECO:0000256" key="2">
    <source>
        <dbReference type="SAM" id="SignalP"/>
    </source>
</evidence>
<gene>
    <name evidence="3" type="ORF">PF010_g8107</name>
</gene>
<proteinExistence type="predicted"/>
<name>A0A6G0LFG6_9STRA</name>
<evidence type="ECO:0000313" key="4">
    <source>
        <dbReference type="Proteomes" id="UP000488956"/>
    </source>
</evidence>
<keyword evidence="2" id="KW-0732">Signal</keyword>
<feature type="compositionally biased region" description="Polar residues" evidence="1">
    <location>
        <begin position="38"/>
        <end position="53"/>
    </location>
</feature>
<dbReference type="AlphaFoldDB" id="A0A6G0LFG6"/>
<evidence type="ECO:0000313" key="3">
    <source>
        <dbReference type="EMBL" id="KAE9118750.1"/>
    </source>
</evidence>
<organism evidence="3 4">
    <name type="scientific">Phytophthora fragariae</name>
    <dbReference type="NCBI Taxonomy" id="53985"/>
    <lineage>
        <taxon>Eukaryota</taxon>
        <taxon>Sar</taxon>
        <taxon>Stramenopiles</taxon>
        <taxon>Oomycota</taxon>
        <taxon>Peronosporomycetes</taxon>
        <taxon>Peronosporales</taxon>
        <taxon>Peronosporaceae</taxon>
        <taxon>Phytophthora</taxon>
    </lineage>
</organism>
<feature type="compositionally biased region" description="Polar residues" evidence="1">
    <location>
        <begin position="92"/>
        <end position="103"/>
    </location>
</feature>
<evidence type="ECO:0008006" key="5">
    <source>
        <dbReference type="Google" id="ProtNLM"/>
    </source>
</evidence>
<sequence>MRLGYILLLVVAFAILGFAVADNAFDHENAIPRDSRSLKSSSKAEAGVDTTNAETEERMKLTEIAKVASFSKKESSVIKNSAPFPGRLEASPSRTSGQNSTHSQRSRAGGRAPAVYITPEYAPVAPSGIHRRPTLWSMGRAMLSQAGAPDPQDTDNMGAYAAAAYACGGPYKNVDEFNWSGCRTQTLARCKFTRATATGKRSQQLVVGN</sequence>